<dbReference type="AlphaFoldDB" id="A0A7N0ZZ72"/>
<accession>A0A7N0ZZ72</accession>
<sequence length="332" mass="38072">MAAAALVKSLRALRPPAAVLHRNSVPLTGSCLNADSVVNSRSLTSIAPPSSSLLRFIQIRFWRNNKSNYLPKESSFESYNDSKEPGSVNEASAQYPIEEDEGRGRRSTYTGDSISRRDKEKFLIELLLELKDSKEDVYGSLDAWVAWEQNFPVAMLKRALLVLEKKYEWHRIIQVIKWMLSKGQGTTMGTYSQLIKALDMDQRPEEAHQFWVRKIGSDLHSVPWDLCQRMISIYYRNNMSENLIMLFKGLESFDRKPPQKSIVQKVANAFEILGQLDEKERILKKYDYLLSKTRVDFKKSRKERSKKKGKEGLDECASNMNDHAAVADAIQT</sequence>
<evidence type="ECO:0000313" key="2">
    <source>
        <dbReference type="EnsemblPlants" id="Kaladp0058s0076.4.v1.1"/>
    </source>
</evidence>
<dbReference type="EnsemblPlants" id="Kaladp0058s0076.1.v1.1">
    <property type="protein sequence ID" value="Kaladp0058s0076.1.v1.1"/>
    <property type="gene ID" value="Kaladp0058s0076.v1.1"/>
</dbReference>
<dbReference type="Gramene" id="Kaladp0058s0076.2.v1.1">
    <property type="protein sequence ID" value="Kaladp0058s0076.2.v1.1"/>
    <property type="gene ID" value="Kaladp0058s0076.v1.1"/>
</dbReference>
<dbReference type="PANTHER" id="PTHR47603">
    <property type="entry name" value="PPR CONTAINING-LIKE PROTEIN"/>
    <property type="match status" value="1"/>
</dbReference>
<dbReference type="EnsemblPlants" id="Kaladp0058s0076.4.v1.1">
    <property type="protein sequence ID" value="Kaladp0058s0076.4.v1.1"/>
    <property type="gene ID" value="Kaladp0058s0076.v1.1"/>
</dbReference>
<reference evidence="2" key="1">
    <citation type="submission" date="2021-01" db="UniProtKB">
        <authorList>
            <consortium name="EnsemblPlants"/>
        </authorList>
    </citation>
    <scope>IDENTIFICATION</scope>
</reference>
<dbReference type="Gramene" id="Kaladp0058s0076.1.v1.1">
    <property type="protein sequence ID" value="Kaladp0058s0076.1.v1.1"/>
    <property type="gene ID" value="Kaladp0058s0076.v1.1"/>
</dbReference>
<organism evidence="2 3">
    <name type="scientific">Kalanchoe fedtschenkoi</name>
    <name type="common">Lavender scallops</name>
    <name type="synonym">South American air plant</name>
    <dbReference type="NCBI Taxonomy" id="63787"/>
    <lineage>
        <taxon>Eukaryota</taxon>
        <taxon>Viridiplantae</taxon>
        <taxon>Streptophyta</taxon>
        <taxon>Embryophyta</taxon>
        <taxon>Tracheophyta</taxon>
        <taxon>Spermatophyta</taxon>
        <taxon>Magnoliopsida</taxon>
        <taxon>eudicotyledons</taxon>
        <taxon>Gunneridae</taxon>
        <taxon>Pentapetalae</taxon>
        <taxon>Saxifragales</taxon>
        <taxon>Crassulaceae</taxon>
        <taxon>Kalanchoe</taxon>
    </lineage>
</organism>
<dbReference type="Gramene" id="Kaladp0058s0076.3.v1.1">
    <property type="protein sequence ID" value="Kaladp0058s0076.3.v1.1"/>
    <property type="gene ID" value="Kaladp0058s0076.v1.1"/>
</dbReference>
<evidence type="ECO:0000256" key="1">
    <source>
        <dbReference type="SAM" id="MobiDB-lite"/>
    </source>
</evidence>
<name>A0A7N0ZZ72_KALFE</name>
<dbReference type="EnsemblPlants" id="Kaladp0058s0076.2.v1.1">
    <property type="protein sequence ID" value="Kaladp0058s0076.2.v1.1"/>
    <property type="gene ID" value="Kaladp0058s0076.v1.1"/>
</dbReference>
<protein>
    <recommendedName>
        <fullName evidence="4">Pentatricopeptide repeat-containing protein</fullName>
    </recommendedName>
</protein>
<dbReference type="PANTHER" id="PTHR47603:SF1">
    <property type="entry name" value="PPR CONTAINING-LIKE PROTEIN"/>
    <property type="match status" value="1"/>
</dbReference>
<dbReference type="Proteomes" id="UP000594263">
    <property type="component" value="Unplaced"/>
</dbReference>
<proteinExistence type="predicted"/>
<dbReference type="Gramene" id="Kaladp0058s0076.4.v1.1">
    <property type="protein sequence ID" value="Kaladp0058s0076.4.v1.1"/>
    <property type="gene ID" value="Kaladp0058s0076.v1.1"/>
</dbReference>
<keyword evidence="3" id="KW-1185">Reference proteome</keyword>
<evidence type="ECO:0008006" key="4">
    <source>
        <dbReference type="Google" id="ProtNLM"/>
    </source>
</evidence>
<evidence type="ECO:0000313" key="3">
    <source>
        <dbReference type="Proteomes" id="UP000594263"/>
    </source>
</evidence>
<feature type="region of interest" description="Disordered" evidence="1">
    <location>
        <begin position="75"/>
        <end position="111"/>
    </location>
</feature>
<dbReference type="EnsemblPlants" id="Kaladp0058s0076.3.v1.1">
    <property type="protein sequence ID" value="Kaladp0058s0076.3.v1.1"/>
    <property type="gene ID" value="Kaladp0058s0076.v1.1"/>
</dbReference>